<dbReference type="AlphaFoldDB" id="A0A232EWA1"/>
<comment type="caution">
    <text evidence="2">The sequence shown here is derived from an EMBL/GenBank/DDBJ whole genome shotgun (WGS) entry which is preliminary data.</text>
</comment>
<organism evidence="2 3">
    <name type="scientific">Trichomalopsis sarcophagae</name>
    <dbReference type="NCBI Taxonomy" id="543379"/>
    <lineage>
        <taxon>Eukaryota</taxon>
        <taxon>Metazoa</taxon>
        <taxon>Ecdysozoa</taxon>
        <taxon>Arthropoda</taxon>
        <taxon>Hexapoda</taxon>
        <taxon>Insecta</taxon>
        <taxon>Pterygota</taxon>
        <taxon>Neoptera</taxon>
        <taxon>Endopterygota</taxon>
        <taxon>Hymenoptera</taxon>
        <taxon>Apocrita</taxon>
        <taxon>Proctotrupomorpha</taxon>
        <taxon>Chalcidoidea</taxon>
        <taxon>Pteromalidae</taxon>
        <taxon>Pteromalinae</taxon>
        <taxon>Trichomalopsis</taxon>
    </lineage>
</organism>
<proteinExistence type="predicted"/>
<gene>
    <name evidence="2" type="ORF">TSAR_006053</name>
</gene>
<evidence type="ECO:0000256" key="1">
    <source>
        <dbReference type="SAM" id="MobiDB-lite"/>
    </source>
</evidence>
<evidence type="ECO:0000313" key="3">
    <source>
        <dbReference type="Proteomes" id="UP000215335"/>
    </source>
</evidence>
<accession>A0A232EWA1</accession>
<dbReference type="EMBL" id="NNAY01001890">
    <property type="protein sequence ID" value="OXU22629.1"/>
    <property type="molecule type" value="Genomic_DNA"/>
</dbReference>
<sequence length="181" mass="20064">MFDCFENTRVLSRLAENNRVGRFPGTRRNKGSNATTLSAPGNEHAAASYMCSPQRRAHLNADRREEDDDFACIILAGHALPRRHLTAAYRESSIRPTLINRGTFFSRADVGSWLDTSGRKNRRIYLESQHTPTSGNYGSLLSNETRGRKGLAPAALERGGNKVGITRCLSKILFGRKAANE</sequence>
<keyword evidence="3" id="KW-1185">Reference proteome</keyword>
<evidence type="ECO:0000313" key="2">
    <source>
        <dbReference type="EMBL" id="OXU22629.1"/>
    </source>
</evidence>
<name>A0A232EWA1_9HYME</name>
<protein>
    <submittedName>
        <fullName evidence="2">Uncharacterized protein</fullName>
    </submittedName>
</protein>
<feature type="non-terminal residue" evidence="2">
    <location>
        <position position="181"/>
    </location>
</feature>
<feature type="region of interest" description="Disordered" evidence="1">
    <location>
        <begin position="21"/>
        <end position="44"/>
    </location>
</feature>
<reference evidence="2 3" key="1">
    <citation type="journal article" date="2017" name="Curr. Biol.">
        <title>The Evolution of Venom by Co-option of Single-Copy Genes.</title>
        <authorList>
            <person name="Martinson E.O."/>
            <person name="Mrinalini"/>
            <person name="Kelkar Y.D."/>
            <person name="Chang C.H."/>
            <person name="Werren J.H."/>
        </authorList>
    </citation>
    <scope>NUCLEOTIDE SEQUENCE [LARGE SCALE GENOMIC DNA]</scope>
    <source>
        <strain evidence="2 3">Alberta</strain>
        <tissue evidence="2">Whole body</tissue>
    </source>
</reference>
<dbReference type="Proteomes" id="UP000215335">
    <property type="component" value="Unassembled WGS sequence"/>
</dbReference>